<dbReference type="KEGG" id="scor:J3U87_11545"/>
<reference evidence="4" key="1">
    <citation type="submission" date="2021-03" db="EMBL/GenBank/DDBJ databases">
        <title>Acanthopleuribacteraceae sp. M133.</title>
        <authorList>
            <person name="Wang G."/>
        </authorList>
    </citation>
    <scope>NUCLEOTIDE SEQUENCE</scope>
    <source>
        <strain evidence="4">M133</strain>
    </source>
</reference>
<sequence length="616" mass="66866">MSEAVQTRRTLASATIRFAGDSGDGMQLTGTQFTNTSATLGNDISTFPDFPAEIRAPAGTVPGVSGFQIRFASEDIHTPGDRPDVLVAMNPAALKANLDELPNGALLIINQDSFNKSGLKKAEYVTNPLEDDSLSKYRVVLVPLSSLTERAVEEAGLNKKAAERCKNFFALGIMYYLYDRPLEQSLEWIAKKFANKEDIQKANQLALKAGYHYADTAEIFSDTYRVPQAKLDQGTYRGLTGNAALAMGMVAAGQIAKKPLFYGSYPITPASDVLHELAKLRHFGVRTFQAEDEIAAIGAAIGAAFGGALASTGTSGPGICLKSEAMGLAVMTELPLVILNVQRAGPSTGMPTKTEQSDLLQVIWGRNGDSPLPVIAPATPGECFTMALEACRIAVNYMTPVVLLSDGYLANGAEPWKVPSLDSLPEIKISHEVDPESFQPYERDPETLARPWAVPGQVGLEHRIGGLEKQDIKGNVSYDPANHQRMTDLRTQKIEGITKTIPDLEVYGDPEADTLVLGWGGTYGSLLTAINQMNSEGHKVAAAHFRYLNPFPPNTGEVIQRYKKILVCELNNGQLDVLIKSRFVRQTEPLLKVKGKPFQVSELTEFIKKHLADDQA</sequence>
<dbReference type="SUPFAM" id="SSF52922">
    <property type="entry name" value="TK C-terminal domain-like"/>
    <property type="match status" value="1"/>
</dbReference>
<dbReference type="GO" id="GO:0006979">
    <property type="term" value="P:response to oxidative stress"/>
    <property type="evidence" value="ECO:0007669"/>
    <property type="project" value="TreeGrafter"/>
</dbReference>
<organism evidence="4 5">
    <name type="scientific">Sulfidibacter corallicola</name>
    <dbReference type="NCBI Taxonomy" id="2818388"/>
    <lineage>
        <taxon>Bacteria</taxon>
        <taxon>Pseudomonadati</taxon>
        <taxon>Acidobacteriota</taxon>
        <taxon>Holophagae</taxon>
        <taxon>Acanthopleuribacterales</taxon>
        <taxon>Acanthopleuribacteraceae</taxon>
        <taxon>Sulfidibacter</taxon>
    </lineage>
</organism>
<dbReference type="InterPro" id="IPR050722">
    <property type="entry name" value="Pyruvate:ferred/Flavod_OxRd"/>
</dbReference>
<feature type="domain" description="Pyruvate flavodoxin/ferredoxin oxidoreductase pyrimidine binding" evidence="3">
    <location>
        <begin position="253"/>
        <end position="471"/>
    </location>
</feature>
<keyword evidence="1" id="KW-0560">Oxidoreductase</keyword>
<proteinExistence type="predicted"/>
<dbReference type="GO" id="GO:0016903">
    <property type="term" value="F:oxidoreductase activity, acting on the aldehyde or oxo group of donors"/>
    <property type="evidence" value="ECO:0007669"/>
    <property type="project" value="InterPro"/>
</dbReference>
<dbReference type="AlphaFoldDB" id="A0A8A4TT02"/>
<dbReference type="InterPro" id="IPR009014">
    <property type="entry name" value="Transketo_C/PFOR_II"/>
</dbReference>
<evidence type="ECO:0000259" key="2">
    <source>
        <dbReference type="Pfam" id="PF01558"/>
    </source>
</evidence>
<evidence type="ECO:0000256" key="1">
    <source>
        <dbReference type="ARBA" id="ARBA00023002"/>
    </source>
</evidence>
<dbReference type="InterPro" id="IPR029061">
    <property type="entry name" value="THDP-binding"/>
</dbReference>
<dbReference type="PANTHER" id="PTHR32154:SF20">
    <property type="entry name" value="2-OXOGLUTARATE OXIDOREDUCTASE SUBUNIT KORA"/>
    <property type="match status" value="1"/>
</dbReference>
<dbReference type="InterPro" id="IPR002880">
    <property type="entry name" value="Pyrv_Fd/Flavodoxin_OxRdtase_N"/>
</dbReference>
<dbReference type="RefSeq" id="WP_237383183.1">
    <property type="nucleotide sequence ID" value="NZ_CP071793.1"/>
</dbReference>
<dbReference type="FunFam" id="3.40.50.970:FF:000022">
    <property type="entry name" value="2-oxoglutarate ferredoxin oxidoreductase alpha subunit"/>
    <property type="match status" value="1"/>
</dbReference>
<dbReference type="EMBL" id="CP071793">
    <property type="protein sequence ID" value="QTD53086.1"/>
    <property type="molecule type" value="Genomic_DNA"/>
</dbReference>
<dbReference type="CDD" id="cd07034">
    <property type="entry name" value="TPP_PYR_PFOR_IOR-alpha_like"/>
    <property type="match status" value="1"/>
</dbReference>
<evidence type="ECO:0000313" key="4">
    <source>
        <dbReference type="EMBL" id="QTD53086.1"/>
    </source>
</evidence>
<dbReference type="Gene3D" id="3.40.50.970">
    <property type="match status" value="1"/>
</dbReference>
<accession>A0A8A4TT02</accession>
<gene>
    <name evidence="4" type="ORF">J3U87_11545</name>
</gene>
<protein>
    <submittedName>
        <fullName evidence="4">2-oxoacid:acceptor oxidoreductase subunit alpha</fullName>
    </submittedName>
</protein>
<keyword evidence="5" id="KW-1185">Reference proteome</keyword>
<dbReference type="NCBIfam" id="TIGR03710">
    <property type="entry name" value="OAFO_sf"/>
    <property type="match status" value="1"/>
</dbReference>
<evidence type="ECO:0000259" key="3">
    <source>
        <dbReference type="Pfam" id="PF01855"/>
    </source>
</evidence>
<dbReference type="InterPro" id="IPR002869">
    <property type="entry name" value="Pyrv_flavodox_OxRed_cen"/>
</dbReference>
<name>A0A8A4TT02_SULCO</name>
<dbReference type="PANTHER" id="PTHR32154">
    <property type="entry name" value="PYRUVATE-FLAVODOXIN OXIDOREDUCTASE-RELATED"/>
    <property type="match status" value="1"/>
</dbReference>
<dbReference type="InterPro" id="IPR022367">
    <property type="entry name" value="2-oxoacid/accept_OxRdtase_asu"/>
</dbReference>
<dbReference type="InterPro" id="IPR019752">
    <property type="entry name" value="Pyrv/ketoisovalerate_OxRed_cat"/>
</dbReference>
<evidence type="ECO:0000313" key="5">
    <source>
        <dbReference type="Proteomes" id="UP000663929"/>
    </source>
</evidence>
<dbReference type="Gene3D" id="3.40.50.920">
    <property type="match status" value="1"/>
</dbReference>
<dbReference type="Pfam" id="PF01855">
    <property type="entry name" value="POR_N"/>
    <property type="match status" value="1"/>
</dbReference>
<dbReference type="SUPFAM" id="SSF52518">
    <property type="entry name" value="Thiamin diphosphate-binding fold (THDP-binding)"/>
    <property type="match status" value="1"/>
</dbReference>
<dbReference type="Pfam" id="PF01558">
    <property type="entry name" value="POR"/>
    <property type="match status" value="1"/>
</dbReference>
<dbReference type="Gene3D" id="3.40.920.10">
    <property type="entry name" value="Pyruvate-ferredoxin oxidoreductase, PFOR, domain III"/>
    <property type="match status" value="1"/>
</dbReference>
<dbReference type="Proteomes" id="UP000663929">
    <property type="component" value="Chromosome"/>
</dbReference>
<feature type="domain" description="Pyruvate/ketoisovalerate oxidoreductase catalytic" evidence="2">
    <location>
        <begin position="23"/>
        <end position="211"/>
    </location>
</feature>